<evidence type="ECO:0000313" key="5">
    <source>
        <dbReference type="EMBL" id="KAG7286297.1"/>
    </source>
</evidence>
<keyword evidence="6" id="KW-1185">Reference proteome</keyword>
<name>A0AAD4EVG2_9PEZI</name>
<reference evidence="5" key="1">
    <citation type="submission" date="2023-02" db="EMBL/GenBank/DDBJ databases">
        <authorList>
            <person name="Palmer J.M."/>
        </authorList>
    </citation>
    <scope>NUCLEOTIDE SEQUENCE</scope>
    <source>
        <strain evidence="5">FW57</strain>
    </source>
</reference>
<dbReference type="PANTHER" id="PTHR11785:SF353">
    <property type="entry name" value="METHIONINE TRANSPORTER (EUROFUNG)"/>
    <property type="match status" value="1"/>
</dbReference>
<accession>A0AAD4EVG2</accession>
<comment type="caution">
    <text evidence="5">The sequence shown here is derived from an EMBL/GenBank/DDBJ whole genome shotgun (WGS) entry which is preliminary data.</text>
</comment>
<sequence>MPTDPPGSGPAVKSSLNPGGLLEELAEDTTDPYKIVNKSPVGRYRLTFLDATCLIINRMIGTGIFESPQKVMIGTGSTGASLLFWFAGIPYCLAGAHVYVEYGLNVPRYVIDGVEQSVPRSGGDLHYLQYVYQKPRYKPDTVLLIGCLYGISFICVGK</sequence>
<evidence type="ECO:0000256" key="2">
    <source>
        <dbReference type="ARBA" id="ARBA00022692"/>
    </source>
</evidence>
<evidence type="ECO:0000256" key="3">
    <source>
        <dbReference type="ARBA" id="ARBA00022989"/>
    </source>
</evidence>
<comment type="subcellular location">
    <subcellularLocation>
        <location evidence="1">Membrane</location>
        <topology evidence="1">Multi-pass membrane protein</topology>
    </subcellularLocation>
</comment>
<protein>
    <submittedName>
        <fullName evidence="5">Uncharacterized protein</fullName>
    </submittedName>
</protein>
<dbReference type="Proteomes" id="UP001197093">
    <property type="component" value="Unassembled WGS sequence"/>
</dbReference>
<dbReference type="GO" id="GO:0015179">
    <property type="term" value="F:L-amino acid transmembrane transporter activity"/>
    <property type="evidence" value="ECO:0007669"/>
    <property type="project" value="TreeGrafter"/>
</dbReference>
<dbReference type="InterPro" id="IPR002293">
    <property type="entry name" value="AA/rel_permease1"/>
</dbReference>
<keyword evidence="3" id="KW-1133">Transmembrane helix</keyword>
<proteinExistence type="predicted"/>
<organism evidence="5 6">
    <name type="scientific">Staphylotrichum longicolle</name>
    <dbReference type="NCBI Taxonomy" id="669026"/>
    <lineage>
        <taxon>Eukaryota</taxon>
        <taxon>Fungi</taxon>
        <taxon>Dikarya</taxon>
        <taxon>Ascomycota</taxon>
        <taxon>Pezizomycotina</taxon>
        <taxon>Sordariomycetes</taxon>
        <taxon>Sordariomycetidae</taxon>
        <taxon>Sordariales</taxon>
        <taxon>Chaetomiaceae</taxon>
        <taxon>Staphylotrichum</taxon>
    </lineage>
</organism>
<dbReference type="InterPro" id="IPR050598">
    <property type="entry name" value="AminoAcid_Transporter"/>
</dbReference>
<dbReference type="PANTHER" id="PTHR11785">
    <property type="entry name" value="AMINO ACID TRANSPORTER"/>
    <property type="match status" value="1"/>
</dbReference>
<evidence type="ECO:0000256" key="1">
    <source>
        <dbReference type="ARBA" id="ARBA00004141"/>
    </source>
</evidence>
<dbReference type="GO" id="GO:0016020">
    <property type="term" value="C:membrane"/>
    <property type="evidence" value="ECO:0007669"/>
    <property type="project" value="UniProtKB-SubCell"/>
</dbReference>
<dbReference type="EMBL" id="JAHCVI010000004">
    <property type="protein sequence ID" value="KAG7286297.1"/>
    <property type="molecule type" value="Genomic_DNA"/>
</dbReference>
<dbReference type="Gene3D" id="1.20.1740.10">
    <property type="entry name" value="Amino acid/polyamine transporter I"/>
    <property type="match status" value="1"/>
</dbReference>
<keyword evidence="4" id="KW-0472">Membrane</keyword>
<gene>
    <name evidence="5" type="ORF">NEMBOFW57_008605</name>
</gene>
<evidence type="ECO:0000256" key="4">
    <source>
        <dbReference type="ARBA" id="ARBA00023136"/>
    </source>
</evidence>
<dbReference type="Pfam" id="PF13520">
    <property type="entry name" value="AA_permease_2"/>
    <property type="match status" value="1"/>
</dbReference>
<keyword evidence="2" id="KW-0812">Transmembrane</keyword>
<evidence type="ECO:0000313" key="6">
    <source>
        <dbReference type="Proteomes" id="UP001197093"/>
    </source>
</evidence>
<dbReference type="AlphaFoldDB" id="A0AAD4EVG2"/>